<feature type="signal peptide" evidence="2">
    <location>
        <begin position="1"/>
        <end position="24"/>
    </location>
</feature>
<dbReference type="PROSITE" id="PS51257">
    <property type="entry name" value="PROKAR_LIPOPROTEIN"/>
    <property type="match status" value="1"/>
</dbReference>
<name>A0A6I4T403_9SPHN</name>
<dbReference type="AlphaFoldDB" id="A0A6I4T403"/>
<dbReference type="EMBL" id="WTYT01000002">
    <property type="protein sequence ID" value="MXO65039.1"/>
    <property type="molecule type" value="Genomic_DNA"/>
</dbReference>
<accession>A0A6I4T403</accession>
<feature type="region of interest" description="Disordered" evidence="1">
    <location>
        <begin position="21"/>
        <end position="93"/>
    </location>
</feature>
<protein>
    <recommendedName>
        <fullName evidence="5">Secreted protein</fullName>
    </recommendedName>
</protein>
<gene>
    <name evidence="3" type="ORF">GRI91_04670</name>
</gene>
<organism evidence="3 4">
    <name type="scientific">Altericroceibacterium endophyticum</name>
    <dbReference type="NCBI Taxonomy" id="1808508"/>
    <lineage>
        <taxon>Bacteria</taxon>
        <taxon>Pseudomonadati</taxon>
        <taxon>Pseudomonadota</taxon>
        <taxon>Alphaproteobacteria</taxon>
        <taxon>Sphingomonadales</taxon>
        <taxon>Erythrobacteraceae</taxon>
        <taxon>Altericroceibacterium</taxon>
    </lineage>
</organism>
<dbReference type="Proteomes" id="UP000438476">
    <property type="component" value="Unassembled WGS sequence"/>
</dbReference>
<proteinExistence type="predicted"/>
<keyword evidence="2" id="KW-0732">Signal</keyword>
<evidence type="ECO:0008006" key="5">
    <source>
        <dbReference type="Google" id="ProtNLM"/>
    </source>
</evidence>
<keyword evidence="4" id="KW-1185">Reference proteome</keyword>
<comment type="caution">
    <text evidence="3">The sequence shown here is derived from an EMBL/GenBank/DDBJ whole genome shotgun (WGS) entry which is preliminary data.</text>
</comment>
<evidence type="ECO:0000256" key="2">
    <source>
        <dbReference type="SAM" id="SignalP"/>
    </source>
</evidence>
<evidence type="ECO:0000256" key="1">
    <source>
        <dbReference type="SAM" id="MobiDB-lite"/>
    </source>
</evidence>
<feature type="compositionally biased region" description="Polar residues" evidence="1">
    <location>
        <begin position="69"/>
        <end position="79"/>
    </location>
</feature>
<reference evidence="3 4" key="1">
    <citation type="submission" date="2019-12" db="EMBL/GenBank/DDBJ databases">
        <title>Genomic-based taxomic classification of the family Erythrobacteraceae.</title>
        <authorList>
            <person name="Xu L."/>
        </authorList>
    </citation>
    <scope>NUCLEOTIDE SEQUENCE [LARGE SCALE GENOMIC DNA]</scope>
    <source>
        <strain evidence="3 4">LMG 29518</strain>
    </source>
</reference>
<evidence type="ECO:0000313" key="3">
    <source>
        <dbReference type="EMBL" id="MXO65039.1"/>
    </source>
</evidence>
<sequence>MKSLILAASVGTVLALSACSEAKAPEAVDESATTETTDGTVPMNNETFDPATQNDSPDSVTIDGDGVTANITDGDTSISADLDDDPSASVTTN</sequence>
<dbReference type="RefSeq" id="WP_160735481.1">
    <property type="nucleotide sequence ID" value="NZ_WTYT01000002.1"/>
</dbReference>
<feature type="compositionally biased region" description="Polar residues" evidence="1">
    <location>
        <begin position="31"/>
        <end position="59"/>
    </location>
</feature>
<feature type="chain" id="PRO_5026180096" description="Secreted protein" evidence="2">
    <location>
        <begin position="25"/>
        <end position="93"/>
    </location>
</feature>
<evidence type="ECO:0000313" key="4">
    <source>
        <dbReference type="Proteomes" id="UP000438476"/>
    </source>
</evidence>